<dbReference type="CDD" id="cd04301">
    <property type="entry name" value="NAT_SF"/>
    <property type="match status" value="1"/>
</dbReference>
<name>A0ABQ2HMH6_9MICO</name>
<evidence type="ECO:0000259" key="1">
    <source>
        <dbReference type="Pfam" id="PF00583"/>
    </source>
</evidence>
<proteinExistence type="predicted"/>
<accession>A0ABQ2HMH6</accession>
<sequence length="266" mass="28711">MTSHGLGGHHGGVQLTTSRLADRPDLADALWAMPSSWPEFMRHDPIGGLYYGNVETRFAEFVVVAQDDAGEVVAVAHSIPFVLGDDDLPENGWDSVIRNGLLTNLQGREPDTVSAVEIAVRPDHQGRGLSGQILAAMRENAARLGFATLVAPVRPNGKVDAQEPMSTYAVRLRDDGLPVDPWLRVHVRAGGRIHAVASRSMVVPGTVEEWREWTGLPFDRTGPVVVPRALAPVHCDLEHGVAVYVEPNVWVVHATGADGARRPGSD</sequence>
<protein>
    <recommendedName>
        <fullName evidence="1">N-acetyltransferase domain-containing protein</fullName>
    </recommendedName>
</protein>
<gene>
    <name evidence="2" type="ORF">GCM10009721_07780</name>
</gene>
<organism evidence="2 3">
    <name type="scientific">Terrabacter tumescens</name>
    <dbReference type="NCBI Taxonomy" id="60443"/>
    <lineage>
        <taxon>Bacteria</taxon>
        <taxon>Bacillati</taxon>
        <taxon>Actinomycetota</taxon>
        <taxon>Actinomycetes</taxon>
        <taxon>Micrococcales</taxon>
        <taxon>Intrasporangiaceae</taxon>
        <taxon>Terrabacter</taxon>
    </lineage>
</organism>
<dbReference type="Pfam" id="PF00583">
    <property type="entry name" value="Acetyltransf_1"/>
    <property type="match status" value="1"/>
</dbReference>
<dbReference type="InterPro" id="IPR016181">
    <property type="entry name" value="Acyl_CoA_acyltransferase"/>
</dbReference>
<dbReference type="InterPro" id="IPR000182">
    <property type="entry name" value="GNAT_dom"/>
</dbReference>
<evidence type="ECO:0000313" key="3">
    <source>
        <dbReference type="Proteomes" id="UP000623461"/>
    </source>
</evidence>
<dbReference type="EMBL" id="BMNZ01000001">
    <property type="protein sequence ID" value="GGM85486.1"/>
    <property type="molecule type" value="Genomic_DNA"/>
</dbReference>
<feature type="domain" description="N-acetyltransferase" evidence="1">
    <location>
        <begin position="43"/>
        <end position="156"/>
    </location>
</feature>
<reference evidence="3" key="1">
    <citation type="journal article" date="2019" name="Int. J. Syst. Evol. Microbiol.">
        <title>The Global Catalogue of Microorganisms (GCM) 10K type strain sequencing project: providing services to taxonomists for standard genome sequencing and annotation.</title>
        <authorList>
            <consortium name="The Broad Institute Genomics Platform"/>
            <consortium name="The Broad Institute Genome Sequencing Center for Infectious Disease"/>
            <person name="Wu L."/>
            <person name="Ma J."/>
        </authorList>
    </citation>
    <scope>NUCLEOTIDE SEQUENCE [LARGE SCALE GENOMIC DNA]</scope>
    <source>
        <strain evidence="3">JCM 1365</strain>
    </source>
</reference>
<dbReference type="Proteomes" id="UP000623461">
    <property type="component" value="Unassembled WGS sequence"/>
</dbReference>
<evidence type="ECO:0000313" key="2">
    <source>
        <dbReference type="EMBL" id="GGM85486.1"/>
    </source>
</evidence>
<dbReference type="SUPFAM" id="SSF55729">
    <property type="entry name" value="Acyl-CoA N-acyltransferases (Nat)"/>
    <property type="match status" value="1"/>
</dbReference>
<comment type="caution">
    <text evidence="2">The sequence shown here is derived from an EMBL/GenBank/DDBJ whole genome shotgun (WGS) entry which is preliminary data.</text>
</comment>
<keyword evidence="3" id="KW-1185">Reference proteome</keyword>
<dbReference type="Gene3D" id="3.40.630.30">
    <property type="match status" value="1"/>
</dbReference>